<comment type="caution">
    <text evidence="1">The sequence shown here is derived from an EMBL/GenBank/DDBJ whole genome shotgun (WGS) entry which is preliminary data.</text>
</comment>
<proteinExistence type="predicted"/>
<evidence type="ECO:0000313" key="1">
    <source>
        <dbReference type="EMBL" id="MPC70883.1"/>
    </source>
</evidence>
<organism evidence="1 2">
    <name type="scientific">Portunus trituberculatus</name>
    <name type="common">Swimming crab</name>
    <name type="synonym">Neptunus trituberculatus</name>
    <dbReference type="NCBI Taxonomy" id="210409"/>
    <lineage>
        <taxon>Eukaryota</taxon>
        <taxon>Metazoa</taxon>
        <taxon>Ecdysozoa</taxon>
        <taxon>Arthropoda</taxon>
        <taxon>Crustacea</taxon>
        <taxon>Multicrustacea</taxon>
        <taxon>Malacostraca</taxon>
        <taxon>Eumalacostraca</taxon>
        <taxon>Eucarida</taxon>
        <taxon>Decapoda</taxon>
        <taxon>Pleocyemata</taxon>
        <taxon>Brachyura</taxon>
        <taxon>Eubrachyura</taxon>
        <taxon>Portunoidea</taxon>
        <taxon>Portunidae</taxon>
        <taxon>Portuninae</taxon>
        <taxon>Portunus</taxon>
    </lineage>
</organism>
<sequence>MNCLHPLHLPDLQPLSFTPEEFGHLRRTCDTLTIACTKATTEEMTKSGITPPSSFFTKTDLTIACTKATTEEMTKSGITPPSSFFTKTDSSSGSVFLHAIQRRWVNYV</sequence>
<keyword evidence="2" id="KW-1185">Reference proteome</keyword>
<dbReference type="Proteomes" id="UP000324222">
    <property type="component" value="Unassembled WGS sequence"/>
</dbReference>
<gene>
    <name evidence="1" type="ORF">E2C01_065145</name>
</gene>
<dbReference type="EMBL" id="VSRR010031890">
    <property type="protein sequence ID" value="MPC70883.1"/>
    <property type="molecule type" value="Genomic_DNA"/>
</dbReference>
<accession>A0A5B7HL36</accession>
<dbReference type="AlphaFoldDB" id="A0A5B7HL36"/>
<reference evidence="1 2" key="1">
    <citation type="submission" date="2019-05" db="EMBL/GenBank/DDBJ databases">
        <title>Another draft genome of Portunus trituberculatus and its Hox gene families provides insights of decapod evolution.</title>
        <authorList>
            <person name="Jeong J.-H."/>
            <person name="Song I."/>
            <person name="Kim S."/>
            <person name="Choi T."/>
            <person name="Kim D."/>
            <person name="Ryu S."/>
            <person name="Kim W."/>
        </authorList>
    </citation>
    <scope>NUCLEOTIDE SEQUENCE [LARGE SCALE GENOMIC DNA]</scope>
    <source>
        <tissue evidence="1">Muscle</tissue>
    </source>
</reference>
<evidence type="ECO:0000313" key="2">
    <source>
        <dbReference type="Proteomes" id="UP000324222"/>
    </source>
</evidence>
<name>A0A5B7HL36_PORTR</name>
<protein>
    <submittedName>
        <fullName evidence="1">Uncharacterized protein</fullName>
    </submittedName>
</protein>